<evidence type="ECO:0000313" key="2">
    <source>
        <dbReference type="Proteomes" id="UP000825015"/>
    </source>
</evidence>
<organism evidence="1 2">
    <name type="scientific">Methanobrevibacter arboriphilus</name>
    <dbReference type="NCBI Taxonomy" id="39441"/>
    <lineage>
        <taxon>Archaea</taxon>
        <taxon>Methanobacteriati</taxon>
        <taxon>Methanobacteriota</taxon>
        <taxon>Methanomada group</taxon>
        <taxon>Methanobacteria</taxon>
        <taxon>Methanobacteriales</taxon>
        <taxon>Methanobacteriaceae</taxon>
        <taxon>Methanobrevibacter</taxon>
    </lineage>
</organism>
<proteinExistence type="predicted"/>
<protein>
    <submittedName>
        <fullName evidence="1">Uncharacterized protein</fullName>
    </submittedName>
</protein>
<gene>
    <name evidence="1" type="ORF">MarbSA_04730</name>
</gene>
<dbReference type="Proteomes" id="UP000825015">
    <property type="component" value="Chromosome"/>
</dbReference>
<reference evidence="1" key="1">
    <citation type="submission" date="2019-06" db="EMBL/GenBank/DDBJ databases">
        <title>Complete genome sequence of Methanobrevibacter arboriphilus strain SA.</title>
        <authorList>
            <person name="Asakawa S."/>
        </authorList>
    </citation>
    <scope>NUCLEOTIDE SEQUENCE</scope>
    <source>
        <strain evidence="1">SA</strain>
    </source>
</reference>
<evidence type="ECO:0000313" key="1">
    <source>
        <dbReference type="EMBL" id="BBL61433.1"/>
    </source>
</evidence>
<accession>A0ACA8R3D5</accession>
<name>A0ACA8R3D5_METAZ</name>
<dbReference type="EMBL" id="AP019779">
    <property type="protein sequence ID" value="BBL61433.1"/>
    <property type="molecule type" value="Genomic_DNA"/>
</dbReference>
<keyword evidence="2" id="KW-1185">Reference proteome</keyword>
<sequence>MLKGWYTKKSGGIKISKNTIPKKKVIYYAQWLKKYTLTFDPNGGKVTTKSKKVARTKAFGILPKPTKSGYIFTGWYTKKSGGTKVATTTKMSAKNMIVYAHWKKGTSTTNRTLTASEKALVGDWWMVSSSASMMYSFANDGTFTQLIIMEGSLKLETYGKGVWSESGGTIYMSNRVGQSRINGGSWSAWKPYAEPLGTMKYRFGTDEKGKYFEELAYGTKYYKN</sequence>